<keyword evidence="1" id="KW-0812">Transmembrane</keyword>
<dbReference type="AlphaFoldDB" id="A0A9P3G563"/>
<keyword evidence="1" id="KW-0472">Membrane</keyword>
<comment type="caution">
    <text evidence="3">The sequence shown here is derived from an EMBL/GenBank/DDBJ whole genome shotgun (WGS) entry which is preliminary data.</text>
</comment>
<evidence type="ECO:0000313" key="4">
    <source>
        <dbReference type="Proteomes" id="UP000703269"/>
    </source>
</evidence>
<reference evidence="3 4" key="1">
    <citation type="submission" date="2021-08" db="EMBL/GenBank/DDBJ databases">
        <title>Draft Genome Sequence of Phanerochaete sordida strain YK-624.</title>
        <authorList>
            <person name="Mori T."/>
            <person name="Dohra H."/>
            <person name="Suzuki T."/>
            <person name="Kawagishi H."/>
            <person name="Hirai H."/>
        </authorList>
    </citation>
    <scope>NUCLEOTIDE SEQUENCE [LARGE SCALE GENOMIC DNA]</scope>
    <source>
        <strain evidence="3 4">YK-624</strain>
    </source>
</reference>
<keyword evidence="1" id="KW-1133">Transmembrane helix</keyword>
<evidence type="ECO:0000256" key="1">
    <source>
        <dbReference type="SAM" id="Phobius"/>
    </source>
</evidence>
<protein>
    <submittedName>
        <fullName evidence="3">Uncharacterized protein</fullName>
    </submittedName>
</protein>
<feature type="signal peptide" evidence="2">
    <location>
        <begin position="1"/>
        <end position="17"/>
    </location>
</feature>
<dbReference type="EMBL" id="BPQB01000008">
    <property type="protein sequence ID" value="GJE88040.1"/>
    <property type="molecule type" value="Genomic_DNA"/>
</dbReference>
<keyword evidence="4" id="KW-1185">Reference proteome</keyword>
<gene>
    <name evidence="3" type="ORF">PsYK624_041230</name>
</gene>
<name>A0A9P3G563_9APHY</name>
<organism evidence="3 4">
    <name type="scientific">Phanerochaete sordida</name>
    <dbReference type="NCBI Taxonomy" id="48140"/>
    <lineage>
        <taxon>Eukaryota</taxon>
        <taxon>Fungi</taxon>
        <taxon>Dikarya</taxon>
        <taxon>Basidiomycota</taxon>
        <taxon>Agaricomycotina</taxon>
        <taxon>Agaricomycetes</taxon>
        <taxon>Polyporales</taxon>
        <taxon>Phanerochaetaceae</taxon>
        <taxon>Phanerochaete</taxon>
    </lineage>
</organism>
<dbReference type="Proteomes" id="UP000703269">
    <property type="component" value="Unassembled WGS sequence"/>
</dbReference>
<sequence length="216" mass="22147">MKSTLFVLLALAGPALATSYHTASPPDTLDAFYPNDVVPLGQNVTIGVGAPGGDSLGPALLTFNTTVSVRVPNGTELVLGGPFSSGGCVTPVRVAAAASSSVVPPFGLTFDTTRINQTGTYIATWNQTYGTIPDVSEANATKCDASKVSYQSWIFTANFTVVHPSPGAPTPALTDRVFTLSPAPTGKILVENGAHAVALSLAMVFGTIGVVVLRLL</sequence>
<evidence type="ECO:0000256" key="2">
    <source>
        <dbReference type="SAM" id="SignalP"/>
    </source>
</evidence>
<proteinExistence type="predicted"/>
<feature type="chain" id="PRO_5040423056" evidence="2">
    <location>
        <begin position="18"/>
        <end position="216"/>
    </location>
</feature>
<keyword evidence="2" id="KW-0732">Signal</keyword>
<evidence type="ECO:0000313" key="3">
    <source>
        <dbReference type="EMBL" id="GJE88040.1"/>
    </source>
</evidence>
<accession>A0A9P3G563</accession>
<feature type="transmembrane region" description="Helical" evidence="1">
    <location>
        <begin position="193"/>
        <end position="213"/>
    </location>
</feature>